<protein>
    <submittedName>
        <fullName evidence="1">Uncharacterized protein</fullName>
    </submittedName>
</protein>
<dbReference type="Proteomes" id="UP000001038">
    <property type="component" value="Chromosome 1"/>
</dbReference>
<dbReference type="AlphaFoldDB" id="A0A3B3H547"/>
<evidence type="ECO:0000313" key="2">
    <source>
        <dbReference type="Proteomes" id="UP000001038"/>
    </source>
</evidence>
<reference evidence="1" key="2">
    <citation type="submission" date="2025-08" db="UniProtKB">
        <authorList>
            <consortium name="Ensembl"/>
        </authorList>
    </citation>
    <scope>IDENTIFICATION</scope>
    <source>
        <strain evidence="1">Hd-rR</strain>
    </source>
</reference>
<dbReference type="Ensembl" id="ENSORLT00000035082.1">
    <property type="protein sequence ID" value="ENSORLP00000026625.1"/>
    <property type="gene ID" value="ENSORLG00000025004.1"/>
</dbReference>
<accession>A0A3B3H547</accession>
<sequence length="76" mass="8813">RLNFNPNIDPIKIFCPCNCGDCEQHCWKVPLYNSFYNDIIKPLVTSLILDDVCFEHYIMLPSNRLIVVAEPRVMGL</sequence>
<reference evidence="1 2" key="1">
    <citation type="journal article" date="2007" name="Nature">
        <title>The medaka draft genome and insights into vertebrate genome evolution.</title>
        <authorList>
            <person name="Kasahara M."/>
            <person name="Naruse K."/>
            <person name="Sasaki S."/>
            <person name="Nakatani Y."/>
            <person name="Qu W."/>
            <person name="Ahsan B."/>
            <person name="Yamada T."/>
            <person name="Nagayasu Y."/>
            <person name="Doi K."/>
            <person name="Kasai Y."/>
            <person name="Jindo T."/>
            <person name="Kobayashi D."/>
            <person name="Shimada A."/>
            <person name="Toyoda A."/>
            <person name="Kuroki Y."/>
            <person name="Fujiyama A."/>
            <person name="Sasaki T."/>
            <person name="Shimizu A."/>
            <person name="Asakawa S."/>
            <person name="Shimizu N."/>
            <person name="Hashimoto S."/>
            <person name="Yang J."/>
            <person name="Lee Y."/>
            <person name="Matsushima K."/>
            <person name="Sugano S."/>
            <person name="Sakaizumi M."/>
            <person name="Narita T."/>
            <person name="Ohishi K."/>
            <person name="Haga S."/>
            <person name="Ohta F."/>
            <person name="Nomoto H."/>
            <person name="Nogata K."/>
            <person name="Morishita T."/>
            <person name="Endo T."/>
            <person name="Shin-I T."/>
            <person name="Takeda H."/>
            <person name="Morishita S."/>
            <person name="Kohara Y."/>
        </authorList>
    </citation>
    <scope>NUCLEOTIDE SEQUENCE [LARGE SCALE GENOMIC DNA]</scope>
    <source>
        <strain evidence="1 2">Hd-rR</strain>
    </source>
</reference>
<proteinExistence type="predicted"/>
<dbReference type="Bgee" id="ENSORLG00000025004">
    <property type="expression patterns" value="Expressed in digestive system and 2 other cell types or tissues"/>
</dbReference>
<evidence type="ECO:0000313" key="1">
    <source>
        <dbReference type="Ensembl" id="ENSORLP00000026625.1"/>
    </source>
</evidence>
<name>A0A3B3H547_ORYLA</name>
<keyword evidence="2" id="KW-1185">Reference proteome</keyword>
<reference evidence="1" key="3">
    <citation type="submission" date="2025-09" db="UniProtKB">
        <authorList>
            <consortium name="Ensembl"/>
        </authorList>
    </citation>
    <scope>IDENTIFICATION</scope>
    <source>
        <strain evidence="1">Hd-rR</strain>
    </source>
</reference>
<dbReference type="InParanoid" id="A0A3B3H547"/>
<organism evidence="1 2">
    <name type="scientific">Oryzias latipes</name>
    <name type="common">Japanese rice fish</name>
    <name type="synonym">Japanese killifish</name>
    <dbReference type="NCBI Taxonomy" id="8090"/>
    <lineage>
        <taxon>Eukaryota</taxon>
        <taxon>Metazoa</taxon>
        <taxon>Chordata</taxon>
        <taxon>Craniata</taxon>
        <taxon>Vertebrata</taxon>
        <taxon>Euteleostomi</taxon>
        <taxon>Actinopterygii</taxon>
        <taxon>Neopterygii</taxon>
        <taxon>Teleostei</taxon>
        <taxon>Neoteleostei</taxon>
        <taxon>Acanthomorphata</taxon>
        <taxon>Ovalentaria</taxon>
        <taxon>Atherinomorphae</taxon>
        <taxon>Beloniformes</taxon>
        <taxon>Adrianichthyidae</taxon>
        <taxon>Oryziinae</taxon>
        <taxon>Oryzias</taxon>
    </lineage>
</organism>